<organism evidence="1 2">
    <name type="scientific">Musa acuminata subsp. malaccensis</name>
    <name type="common">Wild banana</name>
    <name type="synonym">Musa malaccensis</name>
    <dbReference type="NCBI Taxonomy" id="214687"/>
    <lineage>
        <taxon>Eukaryota</taxon>
        <taxon>Viridiplantae</taxon>
        <taxon>Streptophyta</taxon>
        <taxon>Embryophyta</taxon>
        <taxon>Tracheophyta</taxon>
        <taxon>Spermatophyta</taxon>
        <taxon>Magnoliopsida</taxon>
        <taxon>Liliopsida</taxon>
        <taxon>Zingiberales</taxon>
        <taxon>Musaceae</taxon>
        <taxon>Musa</taxon>
    </lineage>
</organism>
<dbReference type="InParanoid" id="A0A804I6V0"/>
<accession>A0A804I6V0</accession>
<dbReference type="EnsemblPlants" id="Ma03_t00230.1">
    <property type="protein sequence ID" value="Ma03_p00230.1"/>
    <property type="gene ID" value="Ma03_g00230"/>
</dbReference>
<dbReference type="Proteomes" id="UP000012960">
    <property type="component" value="Unplaced"/>
</dbReference>
<reference evidence="1" key="1">
    <citation type="submission" date="2021-05" db="UniProtKB">
        <authorList>
            <consortium name="EnsemblPlants"/>
        </authorList>
    </citation>
    <scope>IDENTIFICATION</scope>
    <source>
        <strain evidence="1">subsp. malaccensis</strain>
    </source>
</reference>
<evidence type="ECO:0000313" key="2">
    <source>
        <dbReference type="Proteomes" id="UP000012960"/>
    </source>
</evidence>
<name>A0A804I6V0_MUSAM</name>
<sequence>MEVQLLAIQAK</sequence>
<evidence type="ECO:0000313" key="1">
    <source>
        <dbReference type="EnsemblPlants" id="Ma03_p00230.1"/>
    </source>
</evidence>
<keyword evidence="2" id="KW-1185">Reference proteome</keyword>
<protein>
    <submittedName>
        <fullName evidence="1">Uncharacterized protein</fullName>
    </submittedName>
</protein>
<dbReference type="Gramene" id="Ma03_t00230.1">
    <property type="protein sequence ID" value="Ma03_p00230.1"/>
    <property type="gene ID" value="Ma03_g00230"/>
</dbReference>
<proteinExistence type="predicted"/>